<dbReference type="GO" id="GO:0071555">
    <property type="term" value="P:cell wall organization"/>
    <property type="evidence" value="ECO:0007669"/>
    <property type="project" value="UniProtKB-KW"/>
</dbReference>
<dbReference type="KEGG" id="ati:AL072_03165"/>
<evidence type="ECO:0000256" key="9">
    <source>
        <dbReference type="ARBA" id="ARBA00023316"/>
    </source>
</evidence>
<dbReference type="SUPFAM" id="SSF55166">
    <property type="entry name" value="Hedgehog/DD-peptidase"/>
    <property type="match status" value="1"/>
</dbReference>
<feature type="compositionally biased region" description="Low complexity" evidence="12">
    <location>
        <begin position="244"/>
        <end position="263"/>
    </location>
</feature>
<feature type="chain" id="PRO_5041911278" description="Murein endopeptidase K" evidence="13">
    <location>
        <begin position="22"/>
        <end position="291"/>
    </location>
</feature>
<evidence type="ECO:0000256" key="12">
    <source>
        <dbReference type="SAM" id="MobiDB-lite"/>
    </source>
</evidence>
<proteinExistence type="inferred from homology"/>
<dbReference type="EMBL" id="CP012401">
    <property type="protein sequence ID" value="ALG70080.1"/>
    <property type="molecule type" value="Genomic_DNA"/>
</dbReference>
<gene>
    <name evidence="14" type="ORF">AL072_03165</name>
</gene>
<keyword evidence="7" id="KW-0862">Zinc</keyword>
<sequence length="291" mass="30738">MRMTGRAVWSLAVLTLATQLAGCATTGPLDSAGLDGEPRSVVLHHPASGETASVTYWRPSGGPDGGYDPAAMREIAVLFRDRRSDETIPIDPALVDMLVELRRRVGAPPESPIRITSGYRSGATNAGLARSNPNVAENSYHMRGQAADFSIAGVPPARLAEEAAAMQRGGYAMYAHTGHVHVDTGPFRTWTPKTGEPRAPQILEAQARARARERMLAQAQEKTQAKGQGKAVASTGPKPGAKSTAKAPTQVADAAAKPAKTPAKAPPPDLPRVRVVLAQLKDMPAQKPAKR</sequence>
<keyword evidence="5 13" id="KW-0732">Signal</keyword>
<evidence type="ECO:0000313" key="15">
    <source>
        <dbReference type="Proteomes" id="UP000069935"/>
    </source>
</evidence>
<name>A0AAC8VV92_9PROT</name>
<feature type="region of interest" description="Disordered" evidence="12">
    <location>
        <begin position="218"/>
        <end position="272"/>
    </location>
</feature>
<dbReference type="Gene3D" id="3.30.1380.10">
    <property type="match status" value="1"/>
</dbReference>
<evidence type="ECO:0000256" key="8">
    <source>
        <dbReference type="ARBA" id="ARBA00023049"/>
    </source>
</evidence>
<dbReference type="GO" id="GO:0008237">
    <property type="term" value="F:metallopeptidase activity"/>
    <property type="evidence" value="ECO:0007669"/>
    <property type="project" value="UniProtKB-KW"/>
</dbReference>
<dbReference type="PANTHER" id="PTHR37425">
    <property type="match status" value="1"/>
</dbReference>
<keyword evidence="15" id="KW-1185">Reference proteome</keyword>
<evidence type="ECO:0000256" key="10">
    <source>
        <dbReference type="ARBA" id="ARBA00093448"/>
    </source>
</evidence>
<evidence type="ECO:0000256" key="1">
    <source>
        <dbReference type="ARBA" id="ARBA00001947"/>
    </source>
</evidence>
<keyword evidence="6" id="KW-0378">Hydrolase</keyword>
<evidence type="ECO:0000313" key="14">
    <source>
        <dbReference type="EMBL" id="ALG70080.1"/>
    </source>
</evidence>
<evidence type="ECO:0000256" key="11">
    <source>
        <dbReference type="ARBA" id="ARBA00093666"/>
    </source>
</evidence>
<reference evidence="14 15" key="2">
    <citation type="journal article" date="2016" name="Genome Announc.">
        <title>Complete Genome Sequence of a Strain of Azospirillum thiophilum Isolated from a Sulfide Spring.</title>
        <authorList>
            <person name="Fomenkov A."/>
            <person name="Vincze T."/>
            <person name="Grabovich M."/>
            <person name="Anton B.P."/>
            <person name="Dubinina G."/>
            <person name="Orlova M."/>
            <person name="Belousova E."/>
            <person name="Roberts R.J."/>
        </authorList>
    </citation>
    <scope>NUCLEOTIDE SEQUENCE [LARGE SCALE GENOMIC DNA]</scope>
    <source>
        <strain evidence="14 15">BV-S</strain>
    </source>
</reference>
<dbReference type="AlphaFoldDB" id="A0AAC8VV92"/>
<protein>
    <recommendedName>
        <fullName evidence="11">Murein endopeptidase K</fullName>
    </recommendedName>
</protein>
<reference evidence="15" key="1">
    <citation type="submission" date="2015-08" db="EMBL/GenBank/DDBJ databases">
        <title>Complete Genome Sequence of Azospirillum thiophilum BV-S.</title>
        <authorList>
            <person name="Fomenkov A."/>
            <person name="Vincze T."/>
            <person name="Grabovich M."/>
            <person name="Dubinina G."/>
            <person name="Orlova M."/>
            <person name="Belousova E."/>
            <person name="Roberts R.J."/>
        </authorList>
    </citation>
    <scope>NUCLEOTIDE SEQUENCE [LARGE SCALE GENOMIC DNA]</scope>
    <source>
        <strain evidence="15">BV-S</strain>
    </source>
</reference>
<dbReference type="GO" id="GO:0006508">
    <property type="term" value="P:proteolysis"/>
    <property type="evidence" value="ECO:0007669"/>
    <property type="project" value="UniProtKB-KW"/>
</dbReference>
<evidence type="ECO:0000256" key="7">
    <source>
        <dbReference type="ARBA" id="ARBA00022833"/>
    </source>
</evidence>
<evidence type="ECO:0000256" key="2">
    <source>
        <dbReference type="ARBA" id="ARBA00004776"/>
    </source>
</evidence>
<comment type="cofactor">
    <cofactor evidence="1">
        <name>Zn(2+)</name>
        <dbReference type="ChEBI" id="CHEBI:29105"/>
    </cofactor>
</comment>
<keyword evidence="3" id="KW-0645">Protease</keyword>
<comment type="pathway">
    <text evidence="2">Cell wall biogenesis; cell wall polysaccharide biosynthesis.</text>
</comment>
<organism evidence="14 15">
    <name type="scientific">Azospirillum thiophilum</name>
    <dbReference type="NCBI Taxonomy" id="528244"/>
    <lineage>
        <taxon>Bacteria</taxon>
        <taxon>Pseudomonadati</taxon>
        <taxon>Pseudomonadota</taxon>
        <taxon>Alphaproteobacteria</taxon>
        <taxon>Rhodospirillales</taxon>
        <taxon>Azospirillaceae</taxon>
        <taxon>Azospirillum</taxon>
    </lineage>
</organism>
<evidence type="ECO:0000256" key="5">
    <source>
        <dbReference type="ARBA" id="ARBA00022729"/>
    </source>
</evidence>
<evidence type="ECO:0000256" key="13">
    <source>
        <dbReference type="SAM" id="SignalP"/>
    </source>
</evidence>
<dbReference type="PANTHER" id="PTHR37425:SF1">
    <property type="entry name" value="OUTER MEMBRANE PROTEIN"/>
    <property type="match status" value="1"/>
</dbReference>
<evidence type="ECO:0000256" key="3">
    <source>
        <dbReference type="ARBA" id="ARBA00022670"/>
    </source>
</evidence>
<accession>A0AAC8VV92</accession>
<dbReference type="InterPro" id="IPR010275">
    <property type="entry name" value="MepK"/>
</dbReference>
<evidence type="ECO:0000256" key="6">
    <source>
        <dbReference type="ARBA" id="ARBA00022801"/>
    </source>
</evidence>
<evidence type="ECO:0000256" key="4">
    <source>
        <dbReference type="ARBA" id="ARBA00022723"/>
    </source>
</evidence>
<dbReference type="Proteomes" id="UP000069935">
    <property type="component" value="Chromosome 1"/>
</dbReference>
<feature type="signal peptide" evidence="13">
    <location>
        <begin position="1"/>
        <end position="21"/>
    </location>
</feature>
<keyword evidence="4" id="KW-0479">Metal-binding</keyword>
<dbReference type="GO" id="GO:0046872">
    <property type="term" value="F:metal ion binding"/>
    <property type="evidence" value="ECO:0007669"/>
    <property type="project" value="UniProtKB-KW"/>
</dbReference>
<comment type="similarity">
    <text evidence="10">Belongs to the peptidase M15 family.</text>
</comment>
<dbReference type="Pfam" id="PF05951">
    <property type="entry name" value="Peptidase_M15_2"/>
    <property type="match status" value="1"/>
</dbReference>
<dbReference type="InterPro" id="IPR009045">
    <property type="entry name" value="Zn_M74/Hedgehog-like"/>
</dbReference>
<keyword evidence="9" id="KW-0961">Cell wall biogenesis/degradation</keyword>
<keyword evidence="8" id="KW-0482">Metalloprotease</keyword>